<evidence type="ECO:0000259" key="3">
    <source>
        <dbReference type="PROSITE" id="PS51186"/>
    </source>
</evidence>
<dbReference type="PANTHER" id="PTHR43420:SF47">
    <property type="entry name" value="N-ACETYLTRANSFERASE DOMAIN-CONTAINING PROTEIN"/>
    <property type="match status" value="1"/>
</dbReference>
<keyword evidence="5" id="KW-1185">Reference proteome</keyword>
<feature type="domain" description="N-acetyltransferase" evidence="3">
    <location>
        <begin position="1"/>
        <end position="165"/>
    </location>
</feature>
<dbReference type="InterPro" id="IPR050680">
    <property type="entry name" value="YpeA/RimI_acetyltransf"/>
</dbReference>
<sequence length="165" mass="18835">MEIRELESHHAARYRKIRLEALQYHTEAFSSSYEEEVGLSSEDFEKRLEAKESFTFGAFDQEQLIGIVSLVLESRAKLKHRANIVAMYVRPESRGFGIGKRLMQHAIAKAKAVKGVEQVYLSVTSSNVTAKRMYDSLGFRRYGTNPSALKIDGTYYDDVLMVLFL</sequence>
<name>A0A7X0RW05_9BACL</name>
<evidence type="ECO:0000256" key="2">
    <source>
        <dbReference type="ARBA" id="ARBA00023315"/>
    </source>
</evidence>
<organism evidence="4 5">
    <name type="scientific">Cohnella nanjingensis</name>
    <dbReference type="NCBI Taxonomy" id="1387779"/>
    <lineage>
        <taxon>Bacteria</taxon>
        <taxon>Bacillati</taxon>
        <taxon>Bacillota</taxon>
        <taxon>Bacilli</taxon>
        <taxon>Bacillales</taxon>
        <taxon>Paenibacillaceae</taxon>
        <taxon>Cohnella</taxon>
    </lineage>
</organism>
<evidence type="ECO:0000313" key="5">
    <source>
        <dbReference type="Proteomes" id="UP000547209"/>
    </source>
</evidence>
<evidence type="ECO:0000313" key="4">
    <source>
        <dbReference type="EMBL" id="MBB6674683.1"/>
    </source>
</evidence>
<proteinExistence type="predicted"/>
<dbReference type="CDD" id="cd04301">
    <property type="entry name" value="NAT_SF"/>
    <property type="match status" value="1"/>
</dbReference>
<dbReference type="RefSeq" id="WP_185672543.1">
    <property type="nucleotide sequence ID" value="NZ_JACJVP010000051.1"/>
</dbReference>
<keyword evidence="2" id="KW-0012">Acyltransferase</keyword>
<dbReference type="Gene3D" id="3.40.630.30">
    <property type="match status" value="1"/>
</dbReference>
<dbReference type="PANTHER" id="PTHR43420">
    <property type="entry name" value="ACETYLTRANSFERASE"/>
    <property type="match status" value="1"/>
</dbReference>
<dbReference type="InterPro" id="IPR000182">
    <property type="entry name" value="GNAT_dom"/>
</dbReference>
<dbReference type="AlphaFoldDB" id="A0A7X0RW05"/>
<protein>
    <submittedName>
        <fullName evidence="4">GNAT family N-acetyltransferase</fullName>
    </submittedName>
</protein>
<dbReference type="SUPFAM" id="SSF55729">
    <property type="entry name" value="Acyl-CoA N-acyltransferases (Nat)"/>
    <property type="match status" value="1"/>
</dbReference>
<reference evidence="4 5" key="1">
    <citation type="submission" date="2020-08" db="EMBL/GenBank/DDBJ databases">
        <title>Cohnella phylogeny.</title>
        <authorList>
            <person name="Dunlap C."/>
        </authorList>
    </citation>
    <scope>NUCLEOTIDE SEQUENCE [LARGE SCALE GENOMIC DNA]</scope>
    <source>
        <strain evidence="4 5">DSM 28246</strain>
    </source>
</reference>
<dbReference type="Pfam" id="PF00583">
    <property type="entry name" value="Acetyltransf_1"/>
    <property type="match status" value="1"/>
</dbReference>
<accession>A0A7X0RW05</accession>
<evidence type="ECO:0000256" key="1">
    <source>
        <dbReference type="ARBA" id="ARBA00022679"/>
    </source>
</evidence>
<dbReference type="Proteomes" id="UP000547209">
    <property type="component" value="Unassembled WGS sequence"/>
</dbReference>
<dbReference type="GO" id="GO:0016747">
    <property type="term" value="F:acyltransferase activity, transferring groups other than amino-acyl groups"/>
    <property type="evidence" value="ECO:0007669"/>
    <property type="project" value="InterPro"/>
</dbReference>
<dbReference type="EMBL" id="JACJVP010000051">
    <property type="protein sequence ID" value="MBB6674683.1"/>
    <property type="molecule type" value="Genomic_DNA"/>
</dbReference>
<keyword evidence="1 4" id="KW-0808">Transferase</keyword>
<dbReference type="PROSITE" id="PS51186">
    <property type="entry name" value="GNAT"/>
    <property type="match status" value="1"/>
</dbReference>
<comment type="caution">
    <text evidence="4">The sequence shown here is derived from an EMBL/GenBank/DDBJ whole genome shotgun (WGS) entry which is preliminary data.</text>
</comment>
<gene>
    <name evidence="4" type="ORF">H7C19_28775</name>
</gene>
<dbReference type="InterPro" id="IPR016181">
    <property type="entry name" value="Acyl_CoA_acyltransferase"/>
</dbReference>